<organism evidence="1 2">
    <name type="scientific">Melipona bicolor</name>
    <dbReference type="NCBI Taxonomy" id="60889"/>
    <lineage>
        <taxon>Eukaryota</taxon>
        <taxon>Metazoa</taxon>
        <taxon>Ecdysozoa</taxon>
        <taxon>Arthropoda</taxon>
        <taxon>Hexapoda</taxon>
        <taxon>Insecta</taxon>
        <taxon>Pterygota</taxon>
        <taxon>Neoptera</taxon>
        <taxon>Endopterygota</taxon>
        <taxon>Hymenoptera</taxon>
        <taxon>Apocrita</taxon>
        <taxon>Aculeata</taxon>
        <taxon>Apoidea</taxon>
        <taxon>Anthophila</taxon>
        <taxon>Apidae</taxon>
        <taxon>Melipona</taxon>
    </lineage>
</organism>
<keyword evidence="2" id="KW-1185">Reference proteome</keyword>
<dbReference type="EMBL" id="JAHYIQ010000007">
    <property type="protein sequence ID" value="KAK1130342.1"/>
    <property type="molecule type" value="Genomic_DNA"/>
</dbReference>
<reference evidence="1" key="1">
    <citation type="submission" date="2021-10" db="EMBL/GenBank/DDBJ databases">
        <title>Melipona bicolor Genome sequencing and assembly.</title>
        <authorList>
            <person name="Araujo N.S."/>
            <person name="Arias M.C."/>
        </authorList>
    </citation>
    <scope>NUCLEOTIDE SEQUENCE</scope>
    <source>
        <strain evidence="1">USP_2M_L1-L4_2017</strain>
        <tissue evidence="1">Whole body</tissue>
    </source>
</reference>
<evidence type="ECO:0000313" key="1">
    <source>
        <dbReference type="EMBL" id="KAK1130342.1"/>
    </source>
</evidence>
<proteinExistence type="predicted"/>
<gene>
    <name evidence="1" type="ORF">K0M31_018478</name>
</gene>
<comment type="caution">
    <text evidence="1">The sequence shown here is derived from an EMBL/GenBank/DDBJ whole genome shotgun (WGS) entry which is preliminary data.</text>
</comment>
<sequence length="60" mass="6506">MGTGQVVPELRATFEKSGRLQTGLTRTTLQYTANITKKGLTHPCPAASFVLLVEPLLIHV</sequence>
<protein>
    <submittedName>
        <fullName evidence="1">Uncharacterized protein</fullName>
    </submittedName>
</protein>
<dbReference type="Proteomes" id="UP001177670">
    <property type="component" value="Unassembled WGS sequence"/>
</dbReference>
<dbReference type="AlphaFoldDB" id="A0AA40KRY9"/>
<evidence type="ECO:0000313" key="2">
    <source>
        <dbReference type="Proteomes" id="UP001177670"/>
    </source>
</evidence>
<accession>A0AA40KRY9</accession>
<name>A0AA40KRY9_9HYME</name>